<feature type="non-terminal residue" evidence="1">
    <location>
        <position position="1"/>
    </location>
</feature>
<sequence>FNHSSTSKNPEPTGNRFIDCSRLANPNLVSQINANVDQLFTVDTPTRKVASSPLQPSEDTSTSQNNVAVGMLFVRRCLKDEGIPESVSKYIHKSWRTCKSSIALTSVNGRFSVIPEGLIQFHLLSKVPY</sequence>
<organism evidence="1 2">
    <name type="scientific">Paramuricea clavata</name>
    <name type="common">Red gorgonian</name>
    <name type="synonym">Violescent sea-whip</name>
    <dbReference type="NCBI Taxonomy" id="317549"/>
    <lineage>
        <taxon>Eukaryota</taxon>
        <taxon>Metazoa</taxon>
        <taxon>Cnidaria</taxon>
        <taxon>Anthozoa</taxon>
        <taxon>Octocorallia</taxon>
        <taxon>Malacalcyonacea</taxon>
        <taxon>Plexauridae</taxon>
        <taxon>Paramuricea</taxon>
    </lineage>
</organism>
<gene>
    <name evidence="1" type="ORF">PACLA_8A066865</name>
</gene>
<evidence type="ECO:0000313" key="2">
    <source>
        <dbReference type="Proteomes" id="UP001152795"/>
    </source>
</evidence>
<keyword evidence="2" id="KW-1185">Reference proteome</keyword>
<evidence type="ECO:0000313" key="1">
    <source>
        <dbReference type="EMBL" id="CAB4013940.1"/>
    </source>
</evidence>
<proteinExistence type="predicted"/>
<dbReference type="Proteomes" id="UP001152795">
    <property type="component" value="Unassembled WGS sequence"/>
</dbReference>
<dbReference type="EMBL" id="CACRXK020008082">
    <property type="protein sequence ID" value="CAB4013940.1"/>
    <property type="molecule type" value="Genomic_DNA"/>
</dbReference>
<accession>A0A6S7ICP5</accession>
<comment type="caution">
    <text evidence="1">The sequence shown here is derived from an EMBL/GenBank/DDBJ whole genome shotgun (WGS) entry which is preliminary data.</text>
</comment>
<name>A0A6S7ICP5_PARCT</name>
<reference evidence="1" key="1">
    <citation type="submission" date="2020-04" db="EMBL/GenBank/DDBJ databases">
        <authorList>
            <person name="Alioto T."/>
            <person name="Alioto T."/>
            <person name="Gomez Garrido J."/>
        </authorList>
    </citation>
    <scope>NUCLEOTIDE SEQUENCE</scope>
    <source>
        <strain evidence="1">A484AB</strain>
    </source>
</reference>
<protein>
    <submittedName>
        <fullName evidence="1">Uncharacterized protein</fullName>
    </submittedName>
</protein>
<dbReference type="AlphaFoldDB" id="A0A6S7ICP5"/>